<feature type="domain" description="ABC transporter" evidence="1">
    <location>
        <begin position="3"/>
        <end position="29"/>
    </location>
</feature>
<dbReference type="Proteomes" id="UP000230423">
    <property type="component" value="Unassembled WGS sequence"/>
</dbReference>
<dbReference type="AlphaFoldDB" id="A0A2G9TA78"/>
<reference evidence="2 3" key="1">
    <citation type="submission" date="2015-09" db="EMBL/GenBank/DDBJ databases">
        <title>Draft genome of the parasitic nematode Teladorsagia circumcincta isolate WARC Sus (inbred).</title>
        <authorList>
            <person name="Mitreva M."/>
        </authorList>
    </citation>
    <scope>NUCLEOTIDE SEQUENCE [LARGE SCALE GENOMIC DNA]</scope>
    <source>
        <strain evidence="2 3">S</strain>
    </source>
</reference>
<keyword evidence="3" id="KW-1185">Reference proteome</keyword>
<dbReference type="OrthoDB" id="66620at2759"/>
<dbReference type="EMBL" id="KZ391549">
    <property type="protein sequence ID" value="PIO54873.1"/>
    <property type="molecule type" value="Genomic_DNA"/>
</dbReference>
<evidence type="ECO:0000313" key="2">
    <source>
        <dbReference type="EMBL" id="PIO54873.1"/>
    </source>
</evidence>
<organism evidence="2 3">
    <name type="scientific">Teladorsagia circumcincta</name>
    <name type="common">Brown stomach worm</name>
    <name type="synonym">Ostertagia circumcincta</name>
    <dbReference type="NCBI Taxonomy" id="45464"/>
    <lineage>
        <taxon>Eukaryota</taxon>
        <taxon>Metazoa</taxon>
        <taxon>Ecdysozoa</taxon>
        <taxon>Nematoda</taxon>
        <taxon>Chromadorea</taxon>
        <taxon>Rhabditida</taxon>
        <taxon>Rhabditina</taxon>
        <taxon>Rhabditomorpha</taxon>
        <taxon>Strongyloidea</taxon>
        <taxon>Trichostrongylidae</taxon>
        <taxon>Teladorsagia</taxon>
    </lineage>
</organism>
<name>A0A2G9TA78_TELCI</name>
<gene>
    <name evidence="2" type="ORF">TELCIR_23752</name>
</gene>
<dbReference type="GO" id="GO:0005524">
    <property type="term" value="F:ATP binding"/>
    <property type="evidence" value="ECO:0007669"/>
    <property type="project" value="InterPro"/>
</dbReference>
<evidence type="ECO:0000259" key="1">
    <source>
        <dbReference type="Pfam" id="PF00005"/>
    </source>
</evidence>
<accession>A0A2G9TA78</accession>
<dbReference type="InterPro" id="IPR003439">
    <property type="entry name" value="ABC_transporter-like_ATP-bd"/>
</dbReference>
<sequence>MAAPGEIMAIMGSSGAGKTCLLNVLAHRNLDTLQVQGSVR</sequence>
<feature type="non-terminal residue" evidence="2">
    <location>
        <position position="40"/>
    </location>
</feature>
<protein>
    <recommendedName>
        <fullName evidence="1">ABC transporter domain-containing protein</fullName>
    </recommendedName>
</protein>
<dbReference type="InterPro" id="IPR027417">
    <property type="entry name" value="P-loop_NTPase"/>
</dbReference>
<dbReference type="GO" id="GO:0016887">
    <property type="term" value="F:ATP hydrolysis activity"/>
    <property type="evidence" value="ECO:0007669"/>
    <property type="project" value="InterPro"/>
</dbReference>
<dbReference type="Gene3D" id="3.40.50.300">
    <property type="entry name" value="P-loop containing nucleotide triphosphate hydrolases"/>
    <property type="match status" value="1"/>
</dbReference>
<proteinExistence type="predicted"/>
<dbReference type="SUPFAM" id="SSF52540">
    <property type="entry name" value="P-loop containing nucleoside triphosphate hydrolases"/>
    <property type="match status" value="1"/>
</dbReference>
<evidence type="ECO:0000313" key="3">
    <source>
        <dbReference type="Proteomes" id="UP000230423"/>
    </source>
</evidence>
<dbReference type="Pfam" id="PF00005">
    <property type="entry name" value="ABC_tran"/>
    <property type="match status" value="1"/>
</dbReference>